<keyword evidence="4" id="KW-1185">Reference proteome</keyword>
<feature type="region of interest" description="Disordered" evidence="1">
    <location>
        <begin position="53"/>
        <end position="72"/>
    </location>
</feature>
<keyword evidence="2" id="KW-0472">Membrane</keyword>
<comment type="caution">
    <text evidence="3">The sequence shown here is derived from an EMBL/GenBank/DDBJ whole genome shotgun (WGS) entry which is preliminary data.</text>
</comment>
<evidence type="ECO:0000256" key="1">
    <source>
        <dbReference type="SAM" id="MobiDB-lite"/>
    </source>
</evidence>
<evidence type="ECO:0000313" key="3">
    <source>
        <dbReference type="EMBL" id="GJE04551.1"/>
    </source>
</evidence>
<keyword evidence="2" id="KW-1133">Transmembrane helix</keyword>
<reference evidence="3" key="1">
    <citation type="journal article" date="2021" name="Front. Microbiol.">
        <title>Comprehensive Comparative Genomics and Phenotyping of Methylobacterium Species.</title>
        <authorList>
            <person name="Alessa O."/>
            <person name="Ogura Y."/>
            <person name="Fujitani Y."/>
            <person name="Takami H."/>
            <person name="Hayashi T."/>
            <person name="Sahin N."/>
            <person name="Tani A."/>
        </authorList>
    </citation>
    <scope>NUCLEOTIDE SEQUENCE</scope>
    <source>
        <strain evidence="3">DSM 17168</strain>
    </source>
</reference>
<feature type="compositionally biased region" description="Basic and acidic residues" evidence="1">
    <location>
        <begin position="56"/>
        <end position="66"/>
    </location>
</feature>
<dbReference type="RefSeq" id="WP_238241945.1">
    <property type="nucleotide sequence ID" value="NZ_BPQQ01000133.1"/>
</dbReference>
<evidence type="ECO:0000313" key="4">
    <source>
        <dbReference type="Proteomes" id="UP001055153"/>
    </source>
</evidence>
<sequence length="72" mass="7520">MIFLAFAAIGGGLVAAVPAIPHGVGSAFLAASLGGSGAALLAGLLLAYRRRREHPRRHEAAEDRRWRSSRAA</sequence>
<evidence type="ECO:0000256" key="2">
    <source>
        <dbReference type="SAM" id="Phobius"/>
    </source>
</evidence>
<keyword evidence="2" id="KW-0812">Transmembrane</keyword>
<name>A0ABQ4SSB0_9HYPH</name>
<protein>
    <submittedName>
        <fullName evidence="3">Uncharacterized protein</fullName>
    </submittedName>
</protein>
<accession>A0ABQ4SSB0</accession>
<gene>
    <name evidence="3" type="ORF">GMJLKIPL_6515</name>
</gene>
<feature type="transmembrane region" description="Helical" evidence="2">
    <location>
        <begin position="26"/>
        <end position="48"/>
    </location>
</feature>
<proteinExistence type="predicted"/>
<dbReference type="EMBL" id="BPQQ01000133">
    <property type="protein sequence ID" value="GJE04551.1"/>
    <property type="molecule type" value="Genomic_DNA"/>
</dbReference>
<organism evidence="3 4">
    <name type="scientific">Methylobacterium isbiliense</name>
    <dbReference type="NCBI Taxonomy" id="315478"/>
    <lineage>
        <taxon>Bacteria</taxon>
        <taxon>Pseudomonadati</taxon>
        <taxon>Pseudomonadota</taxon>
        <taxon>Alphaproteobacteria</taxon>
        <taxon>Hyphomicrobiales</taxon>
        <taxon>Methylobacteriaceae</taxon>
        <taxon>Methylobacterium</taxon>
    </lineage>
</organism>
<reference evidence="3" key="2">
    <citation type="submission" date="2021-08" db="EMBL/GenBank/DDBJ databases">
        <authorList>
            <person name="Tani A."/>
            <person name="Ola A."/>
            <person name="Ogura Y."/>
            <person name="Katsura K."/>
            <person name="Hayashi T."/>
        </authorList>
    </citation>
    <scope>NUCLEOTIDE SEQUENCE</scope>
    <source>
        <strain evidence="3">DSM 17168</strain>
    </source>
</reference>
<dbReference type="Proteomes" id="UP001055153">
    <property type="component" value="Unassembled WGS sequence"/>
</dbReference>